<keyword evidence="1" id="KW-0479">Metal-binding</keyword>
<dbReference type="GO" id="GO:0008270">
    <property type="term" value="F:zinc ion binding"/>
    <property type="evidence" value="ECO:0007669"/>
    <property type="project" value="UniProtKB-UniRule"/>
</dbReference>
<keyword evidence="1" id="KW-0808">Transferase</keyword>
<dbReference type="KEGG" id="crq:GCK72_012941"/>
<reference evidence="2 3" key="1">
    <citation type="submission" date="2019-12" db="EMBL/GenBank/DDBJ databases">
        <title>Chromosome-level assembly of the Caenorhabditis remanei genome.</title>
        <authorList>
            <person name="Teterina A.A."/>
            <person name="Willis J.H."/>
            <person name="Phillips P.C."/>
        </authorList>
    </citation>
    <scope>NUCLEOTIDE SEQUENCE [LARGE SCALE GENOMIC DNA]</scope>
    <source>
        <strain evidence="2 3">PX506</strain>
        <tissue evidence="2">Whole organism</tissue>
    </source>
</reference>
<comment type="function">
    <text evidence="1">Ubiquitin ligase protein which is a component of the N-end rule pathway. Recognizes and binds to proteins bearing specific N-terminal residues that are destabilizing according to the N-end rule, leading to their ubiquitination and subsequent degradation.</text>
</comment>
<dbReference type="InterPro" id="IPR039164">
    <property type="entry name" value="UBR1-like"/>
</dbReference>
<dbReference type="PANTHER" id="PTHR21497">
    <property type="entry name" value="UBIQUITIN LIGASE E3 ALPHA-RELATED"/>
    <property type="match status" value="1"/>
</dbReference>
<keyword evidence="1" id="KW-0833">Ubl conjugation pathway</keyword>
<protein>
    <recommendedName>
        <fullName evidence="1">E3 ubiquitin-protein ligase</fullName>
        <ecNumber evidence="1">2.3.2.27</ecNumber>
    </recommendedName>
</protein>
<comment type="pathway">
    <text evidence="1">Protein modification; protein ubiquitination.</text>
</comment>
<evidence type="ECO:0000256" key="1">
    <source>
        <dbReference type="RuleBase" id="RU366018"/>
    </source>
</evidence>
<evidence type="ECO:0000313" key="3">
    <source>
        <dbReference type="Proteomes" id="UP000483820"/>
    </source>
</evidence>
<dbReference type="EC" id="2.3.2.27" evidence="1"/>
<organism evidence="2 3">
    <name type="scientific">Caenorhabditis remanei</name>
    <name type="common">Caenorhabditis vulgaris</name>
    <dbReference type="NCBI Taxonomy" id="31234"/>
    <lineage>
        <taxon>Eukaryota</taxon>
        <taxon>Metazoa</taxon>
        <taxon>Ecdysozoa</taxon>
        <taxon>Nematoda</taxon>
        <taxon>Chromadorea</taxon>
        <taxon>Rhabditida</taxon>
        <taxon>Rhabditina</taxon>
        <taxon>Rhabditomorpha</taxon>
        <taxon>Rhabditoidea</taxon>
        <taxon>Rhabditidae</taxon>
        <taxon>Peloderinae</taxon>
        <taxon>Caenorhabditis</taxon>
    </lineage>
</organism>
<evidence type="ECO:0000313" key="2">
    <source>
        <dbReference type="EMBL" id="KAF1756488.1"/>
    </source>
</evidence>
<sequence>MRTVFMIYDQKVRFAKAFMKHYNEIYEDFIKDDHEIYESVVQLSVQFMTVPSLARKLIAEEDAFSVISKAICVQTDKYTKLNADEKIARFDFTSLSFPADLRRSLQIARDLDYILNSVPSETDWTRELIDGFVSGFADFLVFFQRLQGMDEVKLQAVEHQNWESEWETAFHILIRLKNAISLSVSWAETNEEVHNRVLLMCLELMNNMPPVYTKADDDSKEVTITVNGESCKITHFDVLKSATSIHQPVVRIIAGLFTAQNRAMFLMRNERGNKLQEQIKTILITNEDTNLYELSLRVLVLCAQSNASLWRRNGFSLENQIHNYFSPFWRSEMFDRDILMMQVGAAMTPPLKFIIHLLQRFGLDKWATIEFEQDEATVAQIKPESEDLSKTMVTIA</sequence>
<dbReference type="PANTHER" id="PTHR21497:SF24">
    <property type="entry name" value="E3 UBIQUITIN-PROTEIN LIGASE UBR1"/>
    <property type="match status" value="1"/>
</dbReference>
<dbReference type="GO" id="GO:0061630">
    <property type="term" value="F:ubiquitin protein ligase activity"/>
    <property type="evidence" value="ECO:0007669"/>
    <property type="project" value="UniProtKB-UniRule"/>
</dbReference>
<comment type="catalytic activity">
    <reaction evidence="1">
        <text>S-ubiquitinyl-[E2 ubiquitin-conjugating enzyme]-L-cysteine + [acceptor protein]-L-lysine = [E2 ubiquitin-conjugating enzyme]-L-cysteine + N(6)-ubiquitinyl-[acceptor protein]-L-lysine.</text>
        <dbReference type="EC" id="2.3.2.27"/>
    </reaction>
</comment>
<dbReference type="Proteomes" id="UP000483820">
    <property type="component" value="Chromosome IV"/>
</dbReference>
<comment type="caution">
    <text evidence="2">The sequence shown here is derived from an EMBL/GenBank/DDBJ whole genome shotgun (WGS) entry which is preliminary data.</text>
</comment>
<dbReference type="EMBL" id="WUAV01000004">
    <property type="protein sequence ID" value="KAF1756488.1"/>
    <property type="molecule type" value="Genomic_DNA"/>
</dbReference>
<dbReference type="GO" id="GO:0000151">
    <property type="term" value="C:ubiquitin ligase complex"/>
    <property type="evidence" value="ECO:0007669"/>
    <property type="project" value="TreeGrafter"/>
</dbReference>
<dbReference type="GO" id="GO:0005737">
    <property type="term" value="C:cytoplasm"/>
    <property type="evidence" value="ECO:0007669"/>
    <property type="project" value="TreeGrafter"/>
</dbReference>
<dbReference type="GO" id="GO:0016567">
    <property type="term" value="P:protein ubiquitination"/>
    <property type="evidence" value="ECO:0007669"/>
    <property type="project" value="UniProtKB-UniRule"/>
</dbReference>
<accession>A0A6A5GMA2</accession>
<dbReference type="GO" id="GO:0071596">
    <property type="term" value="P:ubiquitin-dependent protein catabolic process via the N-end rule pathway"/>
    <property type="evidence" value="ECO:0007669"/>
    <property type="project" value="UniProtKB-UniRule"/>
</dbReference>
<dbReference type="AlphaFoldDB" id="A0A6A5GMA2"/>
<comment type="similarity">
    <text evidence="1">Belongs to the E3 ubiquitin-protein ligase UBR1-like family.</text>
</comment>
<keyword evidence="1" id="KW-0863">Zinc-finger</keyword>
<dbReference type="GeneID" id="78775661"/>
<dbReference type="CTD" id="78775661"/>
<proteinExistence type="inferred from homology"/>
<dbReference type="UniPathway" id="UPA00143"/>
<name>A0A6A5GMA2_CAERE</name>
<dbReference type="RefSeq" id="XP_053584290.1">
    <property type="nucleotide sequence ID" value="XM_053729518.1"/>
</dbReference>
<keyword evidence="1" id="KW-0862">Zinc</keyword>
<gene>
    <name evidence="2" type="ORF">GCK72_012941</name>
</gene>